<keyword evidence="7 13" id="KW-0808">Transferase</keyword>
<comment type="subcellular location">
    <subcellularLocation>
        <location evidence="2 13">Cytoplasm</location>
    </subcellularLocation>
</comment>
<keyword evidence="10 13" id="KW-0067">ATP-binding</keyword>
<dbReference type="GO" id="GO:0004385">
    <property type="term" value="F:GMP kinase activity"/>
    <property type="evidence" value="ECO:0007669"/>
    <property type="project" value="UniProtKB-UniRule"/>
</dbReference>
<organism evidence="15 16">
    <name type="scientific">Candidatus Riesia pediculischaeffi PTSU</name>
    <dbReference type="NCBI Taxonomy" id="1401651"/>
    <lineage>
        <taxon>Bacteria</taxon>
        <taxon>Pseudomonadati</taxon>
        <taxon>Pseudomonadota</taxon>
        <taxon>Gammaproteobacteria</taxon>
        <taxon>Enterobacterales</taxon>
        <taxon>Enterobacteriaceae</taxon>
        <taxon>Candidatus Riesia</taxon>
    </lineage>
</organism>
<dbReference type="Pfam" id="PF00625">
    <property type="entry name" value="Guanylate_kin"/>
    <property type="match status" value="1"/>
</dbReference>
<comment type="catalytic activity">
    <reaction evidence="12 13">
        <text>GMP + ATP = GDP + ADP</text>
        <dbReference type="Rhea" id="RHEA:20780"/>
        <dbReference type="ChEBI" id="CHEBI:30616"/>
        <dbReference type="ChEBI" id="CHEBI:58115"/>
        <dbReference type="ChEBI" id="CHEBI:58189"/>
        <dbReference type="ChEBI" id="CHEBI:456216"/>
        <dbReference type="EC" id="2.7.4.8"/>
    </reaction>
</comment>
<evidence type="ECO:0000256" key="4">
    <source>
        <dbReference type="ARBA" id="ARBA00012961"/>
    </source>
</evidence>
<dbReference type="PATRIC" id="fig|1401651.3.peg.363"/>
<evidence type="ECO:0000313" key="16">
    <source>
        <dbReference type="Proteomes" id="UP000054529"/>
    </source>
</evidence>
<dbReference type="PANTHER" id="PTHR23117">
    <property type="entry name" value="GUANYLATE KINASE-RELATED"/>
    <property type="match status" value="1"/>
</dbReference>
<dbReference type="RefSeq" id="WP_052471848.1">
    <property type="nucleotide sequence ID" value="NZ_AWXV01000004.1"/>
</dbReference>
<comment type="function">
    <text evidence="1 13">Essential for recycling GMP and indirectly, cGMP.</text>
</comment>
<evidence type="ECO:0000259" key="14">
    <source>
        <dbReference type="PROSITE" id="PS50052"/>
    </source>
</evidence>
<evidence type="ECO:0000256" key="3">
    <source>
        <dbReference type="ARBA" id="ARBA00005790"/>
    </source>
</evidence>
<dbReference type="HOGENOM" id="CLU_001715_1_0_6"/>
<dbReference type="InterPro" id="IPR017665">
    <property type="entry name" value="Guanylate_kinase"/>
</dbReference>
<evidence type="ECO:0000256" key="9">
    <source>
        <dbReference type="ARBA" id="ARBA00022777"/>
    </source>
</evidence>
<dbReference type="InterPro" id="IPR027417">
    <property type="entry name" value="P-loop_NTPase"/>
</dbReference>
<dbReference type="EC" id="2.7.4.8" evidence="4 13"/>
<evidence type="ECO:0000256" key="10">
    <source>
        <dbReference type="ARBA" id="ARBA00022840"/>
    </source>
</evidence>
<evidence type="ECO:0000256" key="12">
    <source>
        <dbReference type="ARBA" id="ARBA00048594"/>
    </source>
</evidence>
<name>A0A0C1VJB4_9ENTR</name>
<dbReference type="InterPro" id="IPR008144">
    <property type="entry name" value="Guanylate_kin-like_dom"/>
</dbReference>
<evidence type="ECO:0000256" key="8">
    <source>
        <dbReference type="ARBA" id="ARBA00022741"/>
    </source>
</evidence>
<dbReference type="HAMAP" id="MF_00328">
    <property type="entry name" value="Guanylate_kinase"/>
    <property type="match status" value="1"/>
</dbReference>
<dbReference type="NCBIfam" id="TIGR03263">
    <property type="entry name" value="guanyl_kin"/>
    <property type="match status" value="1"/>
</dbReference>
<proteinExistence type="inferred from homology"/>
<dbReference type="Proteomes" id="UP000054529">
    <property type="component" value="Unassembled WGS sequence"/>
</dbReference>
<evidence type="ECO:0000313" key="15">
    <source>
        <dbReference type="EMBL" id="KIE63930.1"/>
    </source>
</evidence>
<dbReference type="CDD" id="cd00071">
    <property type="entry name" value="GMPK"/>
    <property type="match status" value="1"/>
</dbReference>
<dbReference type="Gene3D" id="3.40.50.300">
    <property type="entry name" value="P-loop containing nucleotide triphosphate hydrolases"/>
    <property type="match status" value="1"/>
</dbReference>
<dbReference type="PROSITE" id="PS50052">
    <property type="entry name" value="GUANYLATE_KINASE_2"/>
    <property type="match status" value="1"/>
</dbReference>
<dbReference type="EMBL" id="AWXV01000004">
    <property type="protein sequence ID" value="KIE63930.1"/>
    <property type="molecule type" value="Genomic_DNA"/>
</dbReference>
<comment type="similarity">
    <text evidence="3 13">Belongs to the guanylate kinase family.</text>
</comment>
<evidence type="ECO:0000256" key="5">
    <source>
        <dbReference type="ARBA" id="ARBA00016296"/>
    </source>
</evidence>
<dbReference type="PANTHER" id="PTHR23117:SF13">
    <property type="entry name" value="GUANYLATE KINASE"/>
    <property type="match status" value="1"/>
</dbReference>
<keyword evidence="6 13" id="KW-0963">Cytoplasm</keyword>
<dbReference type="FunFam" id="3.30.63.10:FF:000005">
    <property type="entry name" value="Guanylate kinase"/>
    <property type="match status" value="1"/>
</dbReference>
<keyword evidence="8 13" id="KW-0547">Nucleotide-binding</keyword>
<dbReference type="GO" id="GO:0005829">
    <property type="term" value="C:cytosol"/>
    <property type="evidence" value="ECO:0007669"/>
    <property type="project" value="TreeGrafter"/>
</dbReference>
<feature type="binding site" evidence="13">
    <location>
        <begin position="14"/>
        <end position="21"/>
    </location>
    <ligand>
        <name>ATP</name>
        <dbReference type="ChEBI" id="CHEBI:30616"/>
    </ligand>
</feature>
<evidence type="ECO:0000256" key="2">
    <source>
        <dbReference type="ARBA" id="ARBA00004496"/>
    </source>
</evidence>
<accession>A0A0C1VJB4</accession>
<sequence length="217" mass="25611">MKEIITGRIFIISAPSGTGKSSLLRALIKKKGRNMKLSISYTTRKIRSHEKDKKNYFFINMKKFQNMINNNDFLEYASVFGNYYGTSKKFVIKNIRLGYDILLEIDWQGAQRVLKKIPSSRSIFILPPCKETLQKRLLSRNQDDKSTISLRMQNVAQDIKNGLKYHYIVINDNFELALEELHHIICSEHLRSREQILKNYNLIHEFFLQDDVRDKLY</sequence>
<evidence type="ECO:0000256" key="13">
    <source>
        <dbReference type="HAMAP-Rule" id="MF_00328"/>
    </source>
</evidence>
<dbReference type="GO" id="GO:0005524">
    <property type="term" value="F:ATP binding"/>
    <property type="evidence" value="ECO:0007669"/>
    <property type="project" value="UniProtKB-UniRule"/>
</dbReference>
<evidence type="ECO:0000256" key="7">
    <source>
        <dbReference type="ARBA" id="ARBA00022679"/>
    </source>
</evidence>
<gene>
    <name evidence="13" type="primary">gmk</name>
    <name evidence="15" type="ORF">P689_12299</name>
</gene>
<dbReference type="AlphaFoldDB" id="A0A0C1VJB4"/>
<dbReference type="Gene3D" id="3.30.63.10">
    <property type="entry name" value="Guanylate Kinase phosphate binding domain"/>
    <property type="match status" value="1"/>
</dbReference>
<evidence type="ECO:0000256" key="6">
    <source>
        <dbReference type="ARBA" id="ARBA00022490"/>
    </source>
</evidence>
<dbReference type="SMART" id="SM00072">
    <property type="entry name" value="GuKc"/>
    <property type="match status" value="1"/>
</dbReference>
<dbReference type="SUPFAM" id="SSF52540">
    <property type="entry name" value="P-loop containing nucleoside triphosphate hydrolases"/>
    <property type="match status" value="1"/>
</dbReference>
<dbReference type="InterPro" id="IPR008145">
    <property type="entry name" value="GK/Ca_channel_bsu"/>
</dbReference>
<feature type="domain" description="Guanylate kinase-like" evidence="14">
    <location>
        <begin position="7"/>
        <end position="186"/>
    </location>
</feature>
<evidence type="ECO:0000256" key="11">
    <source>
        <dbReference type="ARBA" id="ARBA00030128"/>
    </source>
</evidence>
<protein>
    <recommendedName>
        <fullName evidence="5 13">Guanylate kinase</fullName>
        <ecNumber evidence="4 13">2.7.4.8</ecNumber>
    </recommendedName>
    <alternativeName>
        <fullName evidence="11 13">GMP kinase</fullName>
    </alternativeName>
</protein>
<reference evidence="15 16" key="1">
    <citation type="journal article" date="2014" name="G3 (Bethesda)">
        <title>Genome sequence of Candidatus Riesia pediculischaeffi, endosymbiont of chimpanzee lice, and genomic comparison of recently acquired endosymbionts from human and chimpanzee lice.</title>
        <authorList>
            <person name="Boyd B.M."/>
            <person name="Allen J.M."/>
            <person name="de Crecy-Lagard V."/>
            <person name="Reed D.L."/>
        </authorList>
    </citation>
    <scope>NUCLEOTIDE SEQUENCE [LARGE SCALE GENOMIC DNA]</scope>
    <source>
        <strain evidence="15 16">PTSU</strain>
    </source>
</reference>
<evidence type="ECO:0000256" key="1">
    <source>
        <dbReference type="ARBA" id="ARBA00003531"/>
    </source>
</evidence>
<comment type="caution">
    <text evidence="15">The sequence shown here is derived from an EMBL/GenBank/DDBJ whole genome shotgun (WGS) entry which is preliminary data.</text>
</comment>
<keyword evidence="9 13" id="KW-0418">Kinase</keyword>